<feature type="transmembrane region" description="Helical" evidence="1">
    <location>
        <begin position="64"/>
        <end position="83"/>
    </location>
</feature>
<name>A0A6C0K7D8_9ZZZZ</name>
<feature type="transmembrane region" description="Helical" evidence="1">
    <location>
        <begin position="32"/>
        <end position="52"/>
    </location>
</feature>
<keyword evidence="1" id="KW-0472">Membrane</keyword>
<protein>
    <submittedName>
        <fullName evidence="2">Uncharacterized protein</fullName>
    </submittedName>
</protein>
<feature type="transmembrane region" description="Helical" evidence="1">
    <location>
        <begin position="175"/>
        <end position="194"/>
    </location>
</feature>
<dbReference type="AlphaFoldDB" id="A0A6C0K7D8"/>
<feature type="transmembrane region" description="Helical" evidence="1">
    <location>
        <begin position="89"/>
        <end position="108"/>
    </location>
</feature>
<keyword evidence="1" id="KW-1133">Transmembrane helix</keyword>
<proteinExistence type="predicted"/>
<evidence type="ECO:0000313" key="2">
    <source>
        <dbReference type="EMBL" id="QHU12986.1"/>
    </source>
</evidence>
<evidence type="ECO:0000256" key="1">
    <source>
        <dbReference type="SAM" id="Phobius"/>
    </source>
</evidence>
<dbReference type="EMBL" id="MN740811">
    <property type="protein sequence ID" value="QHU12986.1"/>
    <property type="molecule type" value="Genomic_DNA"/>
</dbReference>
<reference evidence="2" key="1">
    <citation type="journal article" date="2020" name="Nature">
        <title>Giant virus diversity and host interactions through global metagenomics.</title>
        <authorList>
            <person name="Schulz F."/>
            <person name="Roux S."/>
            <person name="Paez-Espino D."/>
            <person name="Jungbluth S."/>
            <person name="Walsh D.A."/>
            <person name="Denef V.J."/>
            <person name="McMahon K.D."/>
            <person name="Konstantinidis K.T."/>
            <person name="Eloe-Fadrosh E.A."/>
            <person name="Kyrpides N.C."/>
            <person name="Woyke T."/>
        </authorList>
    </citation>
    <scope>NUCLEOTIDE SEQUENCE</scope>
    <source>
        <strain evidence="2">GVMAG-S-1101172-89</strain>
    </source>
</reference>
<keyword evidence="1" id="KW-0812">Transmembrane</keyword>
<accession>A0A6C0K7D8</accession>
<organism evidence="2">
    <name type="scientific">viral metagenome</name>
    <dbReference type="NCBI Taxonomy" id="1070528"/>
    <lineage>
        <taxon>unclassified sequences</taxon>
        <taxon>metagenomes</taxon>
        <taxon>organismal metagenomes</taxon>
    </lineage>
</organism>
<sequence>MNGNSDPKIGSNFFDKLISQGVKFDSGSSTGWYLLAFLAACPGIGQLGLNHYMVDQPAVAAAKAISLPLSYLLMIVLLPYLPLAIQGNWLFWVAGLGPWYIFDIIQAATGYEIGYYSMLDYEFIPLGGAEGRAGGMAGEWTLTLTKLNILFTAFAGSGQMLKYILPDSNPDIGNYISYLGAGLLTVSLAATLFARKDVAPAGYGLLSGGSQGQLPSLSTILDGLPAQNGGGDMSPLFLQGLGFIALTGITLGLIRSKQ</sequence>
<feature type="transmembrane region" description="Helical" evidence="1">
    <location>
        <begin position="236"/>
        <end position="254"/>
    </location>
</feature>